<dbReference type="AlphaFoldDB" id="A0A915CFJ8"/>
<protein>
    <submittedName>
        <fullName evidence="4">Uncharacterized protein</fullName>
    </submittedName>
</protein>
<dbReference type="Proteomes" id="UP000887569">
    <property type="component" value="Unplaced"/>
</dbReference>
<keyword evidence="2" id="KW-1133">Transmembrane helix</keyword>
<name>A0A915CFJ8_PARUN</name>
<dbReference type="WBParaSite" id="PgR136_g011_t01">
    <property type="protein sequence ID" value="PgR136_g011_t01"/>
    <property type="gene ID" value="PgR136_g011"/>
</dbReference>
<sequence length="189" mass="20299">MADWGGGAGPVGRIAGVLWGYVGFCVLVIGLQSRRLWVVAEGSDSQLSGRDKLAGGSGGPESRVFSSTTNPDGGGGRKGSELRVIGADCKCNIVLDMFFRFPSCVIAVKYSYRILETLSDMGRSLEHCQVEEARSIGVEGRSRKMGQGCVERQARVSQAIRLVTDESDTGHLMNIQDYKAYASKGKIDT</sequence>
<reference evidence="4" key="1">
    <citation type="submission" date="2022-11" db="UniProtKB">
        <authorList>
            <consortium name="WormBaseParasite"/>
        </authorList>
    </citation>
    <scope>IDENTIFICATION</scope>
</reference>
<feature type="transmembrane region" description="Helical" evidence="2">
    <location>
        <begin position="12"/>
        <end position="31"/>
    </location>
</feature>
<keyword evidence="2" id="KW-0472">Membrane</keyword>
<proteinExistence type="predicted"/>
<accession>A0A915CFJ8</accession>
<evidence type="ECO:0000256" key="2">
    <source>
        <dbReference type="SAM" id="Phobius"/>
    </source>
</evidence>
<evidence type="ECO:0000313" key="3">
    <source>
        <dbReference type="Proteomes" id="UP000887569"/>
    </source>
</evidence>
<keyword evidence="3" id="KW-1185">Reference proteome</keyword>
<keyword evidence="2" id="KW-0812">Transmembrane</keyword>
<evidence type="ECO:0000313" key="4">
    <source>
        <dbReference type="WBParaSite" id="PgR136_g011_t01"/>
    </source>
</evidence>
<feature type="region of interest" description="Disordered" evidence="1">
    <location>
        <begin position="46"/>
        <end position="78"/>
    </location>
</feature>
<organism evidence="3 4">
    <name type="scientific">Parascaris univalens</name>
    <name type="common">Nematode worm</name>
    <dbReference type="NCBI Taxonomy" id="6257"/>
    <lineage>
        <taxon>Eukaryota</taxon>
        <taxon>Metazoa</taxon>
        <taxon>Ecdysozoa</taxon>
        <taxon>Nematoda</taxon>
        <taxon>Chromadorea</taxon>
        <taxon>Rhabditida</taxon>
        <taxon>Spirurina</taxon>
        <taxon>Ascaridomorpha</taxon>
        <taxon>Ascaridoidea</taxon>
        <taxon>Ascarididae</taxon>
        <taxon>Parascaris</taxon>
    </lineage>
</organism>
<evidence type="ECO:0000256" key="1">
    <source>
        <dbReference type="SAM" id="MobiDB-lite"/>
    </source>
</evidence>